<organism evidence="2 3">
    <name type="scientific">Lachnellula arida</name>
    <dbReference type="NCBI Taxonomy" id="1316785"/>
    <lineage>
        <taxon>Eukaryota</taxon>
        <taxon>Fungi</taxon>
        <taxon>Dikarya</taxon>
        <taxon>Ascomycota</taxon>
        <taxon>Pezizomycotina</taxon>
        <taxon>Leotiomycetes</taxon>
        <taxon>Helotiales</taxon>
        <taxon>Lachnaceae</taxon>
        <taxon>Lachnellula</taxon>
    </lineage>
</organism>
<dbReference type="AlphaFoldDB" id="A0A8T9BNB3"/>
<dbReference type="PANTHER" id="PTHR24030">
    <property type="entry name" value="PROTEIN CMSS1"/>
    <property type="match status" value="1"/>
</dbReference>
<feature type="region of interest" description="Disordered" evidence="1">
    <location>
        <begin position="1"/>
        <end position="59"/>
    </location>
</feature>
<dbReference type="Gene3D" id="3.40.50.300">
    <property type="entry name" value="P-loop containing nucleotide triphosphate hydrolases"/>
    <property type="match status" value="1"/>
</dbReference>
<sequence length="281" mass="31296">MADQENLQDPLVERSSASPEPPASPPTSKKRKRNPTKETSAGEASAGKKKKKPKTKSKAKVIEEDELDLEAGINKAFSHMDSQLLADYVAQRTRRYESDLSSIELEDKYIPAKAIEDTTVWDKPRILDNLPGFLEKFAGNSTKLWSASKKNGSPHTIIVTAAGLRAAEIARVVRKLQTKDATVAKLFAKHIKLQDSVNFLKTTRTGIAVGTPTRLKDLMDDGALAVDRLERIVIDASHIDIKKRGILEIKETQVPLIFWLGQSEFKERYAADKNGIQLLFY</sequence>
<accession>A0A8T9BNB3</accession>
<dbReference type="OrthoDB" id="1929311at2759"/>
<dbReference type="GO" id="GO:0030686">
    <property type="term" value="C:90S preribosome"/>
    <property type="evidence" value="ECO:0007669"/>
    <property type="project" value="TreeGrafter"/>
</dbReference>
<gene>
    <name evidence="2" type="primary">CSM1</name>
    <name evidence="2" type="ORF">LARI1_G000138</name>
</gene>
<feature type="compositionally biased region" description="Basic residues" evidence="1">
    <location>
        <begin position="47"/>
        <end position="59"/>
    </location>
</feature>
<dbReference type="EMBL" id="QGMF01000011">
    <property type="protein sequence ID" value="TVY21600.1"/>
    <property type="molecule type" value="Genomic_DNA"/>
</dbReference>
<comment type="caution">
    <text evidence="2">The sequence shown here is derived from an EMBL/GenBank/DDBJ whole genome shotgun (WGS) entry which is preliminary data.</text>
</comment>
<evidence type="ECO:0000313" key="3">
    <source>
        <dbReference type="Proteomes" id="UP000469559"/>
    </source>
</evidence>
<keyword evidence="3" id="KW-1185">Reference proteome</keyword>
<evidence type="ECO:0000313" key="2">
    <source>
        <dbReference type="EMBL" id="TVY21600.1"/>
    </source>
</evidence>
<proteinExistence type="predicted"/>
<reference evidence="2 3" key="1">
    <citation type="submission" date="2018-05" db="EMBL/GenBank/DDBJ databases">
        <title>Whole genome sequencing for identification of molecular markers to develop diagnostic detection tools for the regulated plant pathogen Lachnellula willkommii.</title>
        <authorList>
            <person name="Giroux E."/>
            <person name="Bilodeau G."/>
        </authorList>
    </citation>
    <scope>NUCLEOTIDE SEQUENCE [LARGE SCALE GENOMIC DNA]</scope>
    <source>
        <strain evidence="2 3">CBS 203.66</strain>
    </source>
</reference>
<dbReference type="Proteomes" id="UP000469559">
    <property type="component" value="Unassembled WGS sequence"/>
</dbReference>
<name>A0A8T9BNB3_9HELO</name>
<protein>
    <submittedName>
        <fullName evidence="2">Protein CMS1</fullName>
    </submittedName>
</protein>
<dbReference type="InterPro" id="IPR032704">
    <property type="entry name" value="Cms1"/>
</dbReference>
<dbReference type="Pfam" id="PF14617">
    <property type="entry name" value="CMS1"/>
    <property type="match status" value="1"/>
</dbReference>
<evidence type="ECO:0000256" key="1">
    <source>
        <dbReference type="SAM" id="MobiDB-lite"/>
    </source>
</evidence>
<dbReference type="PANTHER" id="PTHR24030:SF0">
    <property type="entry name" value="PROTEIN CMSS1"/>
    <property type="match status" value="1"/>
</dbReference>
<dbReference type="InterPro" id="IPR027417">
    <property type="entry name" value="P-loop_NTPase"/>
</dbReference>
<dbReference type="GO" id="GO:0005634">
    <property type="term" value="C:nucleus"/>
    <property type="evidence" value="ECO:0007669"/>
    <property type="project" value="TreeGrafter"/>
</dbReference>